<dbReference type="VEuPathDB" id="MicrosporidiaDB:EHP00_1541"/>
<evidence type="ECO:0000313" key="1">
    <source>
        <dbReference type="EMBL" id="OQS53692.1"/>
    </source>
</evidence>
<organism evidence="1 2">
    <name type="scientific">Ecytonucleospora hepatopenaei</name>
    <dbReference type="NCBI Taxonomy" id="646526"/>
    <lineage>
        <taxon>Eukaryota</taxon>
        <taxon>Fungi</taxon>
        <taxon>Fungi incertae sedis</taxon>
        <taxon>Microsporidia</taxon>
        <taxon>Enterocytozoonidae</taxon>
        <taxon>Ecytonucleospora</taxon>
    </lineage>
</organism>
<comment type="caution">
    <text evidence="1">The sequence shown here is derived from an EMBL/GenBank/DDBJ whole genome shotgun (WGS) entry which is preliminary data.</text>
</comment>
<dbReference type="Proteomes" id="UP000192758">
    <property type="component" value="Unassembled WGS sequence"/>
</dbReference>
<evidence type="ECO:0000313" key="2">
    <source>
        <dbReference type="Proteomes" id="UP000192758"/>
    </source>
</evidence>
<dbReference type="EMBL" id="MNPJ01000026">
    <property type="protein sequence ID" value="OQS53692.1"/>
    <property type="molecule type" value="Genomic_DNA"/>
</dbReference>
<keyword evidence="2" id="KW-1185">Reference proteome</keyword>
<accession>A0A1W0E3A5</accession>
<dbReference type="AlphaFoldDB" id="A0A1W0E3A5"/>
<gene>
    <name evidence="1" type="ORF">EHP00_1541</name>
</gene>
<protein>
    <submittedName>
        <fullName evidence="1">Uncharacterized protein</fullName>
    </submittedName>
</protein>
<proteinExistence type="predicted"/>
<sequence>MEIFYFLYFTICSNPNIKNKENEHSVNYNNMLSSSPLEFGKDECKKCILKNNSKILTIENDNFLFLKENLIFKDFERSCNIKLHFKIYKVNNMILQNIEKILLRDKKLCDATYIKLFDDQNKEFVHLLVKKYVHLPDDFFIFYKNKKYKICKDSNRNIIPCGLYELTPDINGDYPECFCFRRYDINNPPAMNNFFYLLNSKIFYLNIIRKNNEVIKYTFIEENVKNSHICSFMKFDKNVFVFLKESLERYVSEKLFEKYRNDFVFIHIDKNDLNDFLRNDHGLFSYEIGAKIKFCCFKTLKEIKLRL</sequence>
<reference evidence="1 2" key="1">
    <citation type="journal article" date="2017" name="Environ. Microbiol.">
        <title>Decay of the glycolytic pathway and adaptation to intranuclear parasitism within Enterocytozoonidae microsporidia.</title>
        <authorList>
            <person name="Wiredu Boakye D."/>
            <person name="Jaroenlak P."/>
            <person name="Prachumwat A."/>
            <person name="Williams T.A."/>
            <person name="Bateman K.S."/>
            <person name="Itsathitphaisarn O."/>
            <person name="Sritunyalucksana K."/>
            <person name="Paszkiewicz K.H."/>
            <person name="Moore K.A."/>
            <person name="Stentiford G.D."/>
            <person name="Williams B.A."/>
        </authorList>
    </citation>
    <scope>NUCLEOTIDE SEQUENCE [LARGE SCALE GENOMIC DNA]</scope>
    <source>
        <strain evidence="1 2">TH1</strain>
    </source>
</reference>
<name>A0A1W0E3A5_9MICR</name>